<evidence type="ECO:0000256" key="6">
    <source>
        <dbReference type="RuleBase" id="RU003682"/>
    </source>
</evidence>
<evidence type="ECO:0000313" key="10">
    <source>
        <dbReference type="RefSeq" id="XP_022975059.1"/>
    </source>
</evidence>
<keyword evidence="5 6" id="KW-0408">Iron</keyword>
<accession>A0A6J1IJB8</accession>
<dbReference type="InterPro" id="IPR044861">
    <property type="entry name" value="IPNS-like_FE2OG_OXY"/>
</dbReference>
<dbReference type="Pfam" id="PF14226">
    <property type="entry name" value="DIOX_N"/>
    <property type="match status" value="1"/>
</dbReference>
<dbReference type="GO" id="GO:0046872">
    <property type="term" value="F:metal ion binding"/>
    <property type="evidence" value="ECO:0007669"/>
    <property type="project" value="UniProtKB-KW"/>
</dbReference>
<dbReference type="FunFam" id="2.60.120.330:FF:000005">
    <property type="entry name" value="1-aminocyclopropane-1-carboxylate oxidase homolog 1"/>
    <property type="match status" value="1"/>
</dbReference>
<dbReference type="InterPro" id="IPR005123">
    <property type="entry name" value="Oxoglu/Fe-dep_dioxygenase_dom"/>
</dbReference>
<evidence type="ECO:0000256" key="5">
    <source>
        <dbReference type="ARBA" id="ARBA00023004"/>
    </source>
</evidence>
<keyword evidence="3 6" id="KW-0479">Metal-binding</keyword>
<keyword evidence="8" id="KW-1185">Reference proteome</keyword>
<reference evidence="9 10" key="1">
    <citation type="submission" date="2025-04" db="UniProtKB">
        <authorList>
            <consortium name="RefSeq"/>
        </authorList>
    </citation>
    <scope>IDENTIFICATION</scope>
    <source>
        <tissue evidence="9 10">Young leaves</tissue>
    </source>
</reference>
<name>A0A6J1IJB8_CUCMA</name>
<evidence type="ECO:0000313" key="8">
    <source>
        <dbReference type="Proteomes" id="UP000504608"/>
    </source>
</evidence>
<gene>
    <name evidence="9 10" type="primary">LOC111474029</name>
</gene>
<evidence type="ECO:0000313" key="9">
    <source>
        <dbReference type="RefSeq" id="XP_022975058.1"/>
    </source>
</evidence>
<dbReference type="RefSeq" id="XP_022975058.1">
    <property type="nucleotide sequence ID" value="XM_023119290.1"/>
</dbReference>
<dbReference type="InterPro" id="IPR026992">
    <property type="entry name" value="DIOX_N"/>
</dbReference>
<keyword evidence="4 6" id="KW-0560">Oxidoreductase</keyword>
<dbReference type="Proteomes" id="UP000504608">
    <property type="component" value="Unplaced"/>
</dbReference>
<dbReference type="OrthoDB" id="288590at2759"/>
<dbReference type="PANTHER" id="PTHR10209">
    <property type="entry name" value="OXIDOREDUCTASE, 2OG-FE II OXYGENASE FAMILY PROTEIN"/>
    <property type="match status" value="1"/>
</dbReference>
<evidence type="ECO:0000259" key="7">
    <source>
        <dbReference type="PROSITE" id="PS51471"/>
    </source>
</evidence>
<dbReference type="GO" id="GO:0051213">
    <property type="term" value="F:dioxygenase activity"/>
    <property type="evidence" value="ECO:0007669"/>
    <property type="project" value="UniProtKB-ARBA"/>
</dbReference>
<dbReference type="SUPFAM" id="SSF51197">
    <property type="entry name" value="Clavaminate synthase-like"/>
    <property type="match status" value="1"/>
</dbReference>
<evidence type="ECO:0000256" key="3">
    <source>
        <dbReference type="ARBA" id="ARBA00022723"/>
    </source>
</evidence>
<feature type="domain" description="Fe2OG dioxygenase" evidence="7">
    <location>
        <begin position="231"/>
        <end position="332"/>
    </location>
</feature>
<evidence type="ECO:0000256" key="1">
    <source>
        <dbReference type="ARBA" id="ARBA00001962"/>
    </source>
</evidence>
<sequence>MAVAATKVNTLNLTPVSKADESYHRPAEIKAFDDTKSGVKGLVDAGITEIPRIFYQPPESNDSGHVSDKTQIHIPVIDLAHIGKTPLKRRYTVDRIREASEKFGFFQLINHGIPVSVVEEMKNGVRRFHEQDRELKAPYYSRNIMRPFIYVSNFDLYSSATTNWRDTFRYLSAPNSHQPQKLPEICRDSSVLCRDILEDYSKRVMVIGKLMFELLSEALGLPPNYLNDIDCSEGLALVCHYYPPCPQPNLAIGTSEHTDNDFITILLQDHIGGLQVRHGNKWADVPPVAGALVVNIGDLLQLITNDKFKSAKHRVVANKEGPRVSVAGFFSTFGLQTTKVYGPIKELVSEENPAIYRDTTIKDFNIQFHSKGIGTSALNHFKLTQAHV</sequence>
<dbReference type="RefSeq" id="XP_022975059.1">
    <property type="nucleotide sequence ID" value="XM_023119291.1"/>
</dbReference>
<dbReference type="Gene3D" id="2.60.120.330">
    <property type="entry name" value="B-lactam Antibiotic, Isopenicillin N Synthase, Chain"/>
    <property type="match status" value="1"/>
</dbReference>
<proteinExistence type="inferred from homology"/>
<dbReference type="PANTHER" id="PTHR10209:SF859">
    <property type="entry name" value="OS03G0690500 PROTEIN"/>
    <property type="match status" value="1"/>
</dbReference>
<evidence type="ECO:0000256" key="2">
    <source>
        <dbReference type="ARBA" id="ARBA00008056"/>
    </source>
</evidence>
<organism evidence="8 10">
    <name type="scientific">Cucurbita maxima</name>
    <name type="common">Pumpkin</name>
    <name type="synonym">Winter squash</name>
    <dbReference type="NCBI Taxonomy" id="3661"/>
    <lineage>
        <taxon>Eukaryota</taxon>
        <taxon>Viridiplantae</taxon>
        <taxon>Streptophyta</taxon>
        <taxon>Embryophyta</taxon>
        <taxon>Tracheophyta</taxon>
        <taxon>Spermatophyta</taxon>
        <taxon>Magnoliopsida</taxon>
        <taxon>eudicotyledons</taxon>
        <taxon>Gunneridae</taxon>
        <taxon>Pentapetalae</taxon>
        <taxon>rosids</taxon>
        <taxon>fabids</taxon>
        <taxon>Cucurbitales</taxon>
        <taxon>Cucurbitaceae</taxon>
        <taxon>Cucurbiteae</taxon>
        <taxon>Cucurbita</taxon>
    </lineage>
</organism>
<comment type="similarity">
    <text evidence="2 6">Belongs to the iron/ascorbate-dependent oxidoreductase family.</text>
</comment>
<dbReference type="AlphaFoldDB" id="A0A6J1IJB8"/>
<dbReference type="PROSITE" id="PS51471">
    <property type="entry name" value="FE2OG_OXY"/>
    <property type="match status" value="1"/>
</dbReference>
<evidence type="ECO:0000256" key="4">
    <source>
        <dbReference type="ARBA" id="ARBA00023002"/>
    </source>
</evidence>
<dbReference type="Pfam" id="PF03171">
    <property type="entry name" value="2OG-FeII_Oxy"/>
    <property type="match status" value="1"/>
</dbReference>
<dbReference type="KEGG" id="cmax:111474029"/>
<comment type="cofactor">
    <cofactor evidence="1">
        <name>Fe cation</name>
        <dbReference type="ChEBI" id="CHEBI:24875"/>
    </cofactor>
</comment>
<protein>
    <submittedName>
        <fullName evidence="9 10">1-aminocyclopropane-1-carboxylate oxidase homolog 1-like isoform X1</fullName>
    </submittedName>
</protein>
<dbReference type="GeneID" id="111474029"/>
<dbReference type="InterPro" id="IPR027443">
    <property type="entry name" value="IPNS-like_sf"/>
</dbReference>